<keyword evidence="8" id="KW-1185">Reference proteome</keyword>
<evidence type="ECO:0000259" key="6">
    <source>
        <dbReference type="PROSITE" id="PS50064"/>
    </source>
</evidence>
<name>A0AAJ0C2D5_9PEZI</name>
<dbReference type="SUPFAM" id="SSF57716">
    <property type="entry name" value="Glucocorticoid receptor-like (DNA-binding domain)"/>
    <property type="match status" value="1"/>
</dbReference>
<evidence type="ECO:0000313" key="7">
    <source>
        <dbReference type="EMBL" id="KAK1768890.1"/>
    </source>
</evidence>
<evidence type="ECO:0000256" key="1">
    <source>
        <dbReference type="ARBA" id="ARBA00004123"/>
    </source>
</evidence>
<dbReference type="EMBL" id="MU839004">
    <property type="protein sequence ID" value="KAK1768890.1"/>
    <property type="molecule type" value="Genomic_DNA"/>
</dbReference>
<keyword evidence="3" id="KW-0863">Zinc-finger</keyword>
<evidence type="ECO:0000313" key="8">
    <source>
        <dbReference type="Proteomes" id="UP001244011"/>
    </source>
</evidence>
<keyword evidence="5" id="KW-0539">Nucleus</keyword>
<feature type="domain" description="PARP-type" evidence="6">
    <location>
        <begin position="3"/>
        <end position="91"/>
    </location>
</feature>
<organism evidence="7 8">
    <name type="scientific">Phialemonium atrogriseum</name>
    <dbReference type="NCBI Taxonomy" id="1093897"/>
    <lineage>
        <taxon>Eukaryota</taxon>
        <taxon>Fungi</taxon>
        <taxon>Dikarya</taxon>
        <taxon>Ascomycota</taxon>
        <taxon>Pezizomycotina</taxon>
        <taxon>Sordariomycetes</taxon>
        <taxon>Sordariomycetidae</taxon>
        <taxon>Cephalothecales</taxon>
        <taxon>Cephalothecaceae</taxon>
        <taxon>Phialemonium</taxon>
    </lineage>
</organism>
<proteinExistence type="predicted"/>
<dbReference type="GeneID" id="85310697"/>
<sequence length="114" mass="12922">MSYRIEVSKNNRAGCTDTLCKAQGVKITKGEIRLGSWVEVNDHGGWKWRHWGCVSGLVIENIRDKIAKGEDDYDFDAIDGFDELEDPEIQEKVRRVVTQGHIDPEDFNGVSVDN</sequence>
<protein>
    <submittedName>
        <fullName evidence="7">Zf-PARP-domain-containing protein</fullName>
    </submittedName>
</protein>
<dbReference type="PROSITE" id="PS50064">
    <property type="entry name" value="ZF_PARP_2"/>
    <property type="match status" value="1"/>
</dbReference>
<dbReference type="InterPro" id="IPR036957">
    <property type="entry name" value="Znf_PARP_sf"/>
</dbReference>
<dbReference type="GO" id="GO:0003677">
    <property type="term" value="F:DNA binding"/>
    <property type="evidence" value="ECO:0007669"/>
    <property type="project" value="InterPro"/>
</dbReference>
<keyword evidence="2" id="KW-0479">Metal-binding</keyword>
<accession>A0AAJ0C2D5</accession>
<comment type="caution">
    <text evidence="7">The sequence shown here is derived from an EMBL/GenBank/DDBJ whole genome shotgun (WGS) entry which is preliminary data.</text>
</comment>
<dbReference type="Pfam" id="PF00645">
    <property type="entry name" value="zf-PARP"/>
    <property type="match status" value="1"/>
</dbReference>
<dbReference type="Gene3D" id="3.30.1740.10">
    <property type="entry name" value="Zinc finger, PARP-type"/>
    <property type="match status" value="1"/>
</dbReference>
<dbReference type="RefSeq" id="XP_060285103.1">
    <property type="nucleotide sequence ID" value="XM_060427510.1"/>
</dbReference>
<evidence type="ECO:0000256" key="2">
    <source>
        <dbReference type="ARBA" id="ARBA00022723"/>
    </source>
</evidence>
<reference evidence="7" key="1">
    <citation type="submission" date="2023-06" db="EMBL/GenBank/DDBJ databases">
        <title>Genome-scale phylogeny and comparative genomics of the fungal order Sordariales.</title>
        <authorList>
            <consortium name="Lawrence Berkeley National Laboratory"/>
            <person name="Hensen N."/>
            <person name="Bonometti L."/>
            <person name="Westerberg I."/>
            <person name="Brannstrom I.O."/>
            <person name="Guillou S."/>
            <person name="Cros-Aarteil S."/>
            <person name="Calhoun S."/>
            <person name="Haridas S."/>
            <person name="Kuo A."/>
            <person name="Mondo S."/>
            <person name="Pangilinan J."/>
            <person name="Riley R."/>
            <person name="Labutti K."/>
            <person name="Andreopoulos B."/>
            <person name="Lipzen A."/>
            <person name="Chen C."/>
            <person name="Yanf M."/>
            <person name="Daum C."/>
            <person name="Ng V."/>
            <person name="Clum A."/>
            <person name="Steindorff A."/>
            <person name="Ohm R."/>
            <person name="Martin F."/>
            <person name="Silar P."/>
            <person name="Natvig D."/>
            <person name="Lalanne C."/>
            <person name="Gautier V."/>
            <person name="Ament-Velasquez S.L."/>
            <person name="Kruys A."/>
            <person name="Hutchinson M.I."/>
            <person name="Powell A.J."/>
            <person name="Barry K."/>
            <person name="Miller A.N."/>
            <person name="Grigoriev I.V."/>
            <person name="Debuchy R."/>
            <person name="Gladieux P."/>
            <person name="Thoren M.H."/>
            <person name="Johannesson H."/>
        </authorList>
    </citation>
    <scope>NUCLEOTIDE SEQUENCE</scope>
    <source>
        <strain evidence="7">8032-3</strain>
    </source>
</reference>
<evidence type="ECO:0000256" key="5">
    <source>
        <dbReference type="ARBA" id="ARBA00023242"/>
    </source>
</evidence>
<dbReference type="GO" id="GO:0008270">
    <property type="term" value="F:zinc ion binding"/>
    <property type="evidence" value="ECO:0007669"/>
    <property type="project" value="UniProtKB-KW"/>
</dbReference>
<comment type="subcellular location">
    <subcellularLocation>
        <location evidence="1">Nucleus</location>
    </subcellularLocation>
</comment>
<keyword evidence="4" id="KW-0862">Zinc</keyword>
<dbReference type="InterPro" id="IPR001510">
    <property type="entry name" value="Znf_PARP"/>
</dbReference>
<dbReference type="AlphaFoldDB" id="A0AAJ0C2D5"/>
<evidence type="ECO:0000256" key="4">
    <source>
        <dbReference type="ARBA" id="ARBA00022833"/>
    </source>
</evidence>
<evidence type="ECO:0000256" key="3">
    <source>
        <dbReference type="ARBA" id="ARBA00022771"/>
    </source>
</evidence>
<gene>
    <name evidence="7" type="ORF">QBC33DRAFT_534053</name>
</gene>
<dbReference type="SMART" id="SM01336">
    <property type="entry name" value="zf-PARP"/>
    <property type="match status" value="1"/>
</dbReference>
<dbReference type="GO" id="GO:0005634">
    <property type="term" value="C:nucleus"/>
    <property type="evidence" value="ECO:0007669"/>
    <property type="project" value="UniProtKB-SubCell"/>
</dbReference>
<dbReference type="Proteomes" id="UP001244011">
    <property type="component" value="Unassembled WGS sequence"/>
</dbReference>